<evidence type="ECO:0000256" key="7">
    <source>
        <dbReference type="ARBA" id="ARBA00023033"/>
    </source>
</evidence>
<organism evidence="10 11">
    <name type="scientific">Massariosphaeria phaeospora</name>
    <dbReference type="NCBI Taxonomy" id="100035"/>
    <lineage>
        <taxon>Eukaryota</taxon>
        <taxon>Fungi</taxon>
        <taxon>Dikarya</taxon>
        <taxon>Ascomycota</taxon>
        <taxon>Pezizomycotina</taxon>
        <taxon>Dothideomycetes</taxon>
        <taxon>Pleosporomycetidae</taxon>
        <taxon>Pleosporales</taxon>
        <taxon>Pleosporales incertae sedis</taxon>
        <taxon>Massariosphaeria</taxon>
    </lineage>
</organism>
<dbReference type="GO" id="GO:0020037">
    <property type="term" value="F:heme binding"/>
    <property type="evidence" value="ECO:0007669"/>
    <property type="project" value="InterPro"/>
</dbReference>
<protein>
    <submittedName>
        <fullName evidence="10">Cytochrome P450 71B25</fullName>
    </submittedName>
</protein>
<dbReference type="PRINTS" id="PR00463">
    <property type="entry name" value="EP450I"/>
</dbReference>
<keyword evidence="9" id="KW-1133">Transmembrane helix</keyword>
<keyword evidence="4 8" id="KW-0479">Metal-binding</keyword>
<evidence type="ECO:0000256" key="9">
    <source>
        <dbReference type="SAM" id="Phobius"/>
    </source>
</evidence>
<comment type="pathway">
    <text evidence="2">Secondary metabolite biosynthesis.</text>
</comment>
<comment type="cofactor">
    <cofactor evidence="1 8">
        <name>heme</name>
        <dbReference type="ChEBI" id="CHEBI:30413"/>
    </cofactor>
</comment>
<evidence type="ECO:0000256" key="2">
    <source>
        <dbReference type="ARBA" id="ARBA00005179"/>
    </source>
</evidence>
<name>A0A7C8IE47_9PLEO</name>
<dbReference type="Gene3D" id="1.10.630.10">
    <property type="entry name" value="Cytochrome P450"/>
    <property type="match status" value="1"/>
</dbReference>
<dbReference type="Pfam" id="PF00067">
    <property type="entry name" value="p450"/>
    <property type="match status" value="1"/>
</dbReference>
<dbReference type="AlphaFoldDB" id="A0A7C8IE47"/>
<dbReference type="InterPro" id="IPR001128">
    <property type="entry name" value="Cyt_P450"/>
</dbReference>
<keyword evidence="6 8" id="KW-0408">Iron</keyword>
<keyword evidence="3 8" id="KW-0349">Heme</keyword>
<dbReference type="GO" id="GO:0004497">
    <property type="term" value="F:monooxygenase activity"/>
    <property type="evidence" value="ECO:0007669"/>
    <property type="project" value="UniProtKB-KW"/>
</dbReference>
<dbReference type="InterPro" id="IPR036396">
    <property type="entry name" value="Cyt_P450_sf"/>
</dbReference>
<sequence length="545" mass="62434">MAPWSGLPLALVIVLGGYVLYGCVKMIRARRAFYYSKVKPGLPMPKWSPIFGHLLAMKSAFDKYKLPQDITRANIFTAMAQEFSESDLWYMDLWPFFNPLLLVNSLSYATQTCSHENNLGKPPDLEPFMRAIAGGDSVFTTNGEEWKHGRDVFTSGFNTNYILGQTGHIVQEAEEYVEVLRKLAKSGEMVCIDQVNVKYTMDIGGILTLNQRFNTQAEDANRFVSAIRHTINWDYLGELRTPLVRWTPLIRLIHWYNGRIMKNYISRALDARYIEWKAGNVDPQTTRTAIDLALADYINRHKDKPTETLDPKFKAWAIVQLRLLFFVAHDSTSATLSYTYLMLSKHPAVLAKLRSEHDLVFGTDLSRVPTLLKDQPHLLNKLEYTTAVIKEVLRLYPPASGFRLGRPDVHLHDDAGNSYPTDNTRIWVLHSALHVHAKYWEQPDAFLPQRWLVGPEDPLYPVKGAWRPFEFGPRNCLGQTLSMLDLRVTLAMVVRRFDFEEAYGEWDRVNGVSRERWVKGERWYQVGGGGAHPADGLPCRVVLRE</sequence>
<evidence type="ECO:0000256" key="5">
    <source>
        <dbReference type="ARBA" id="ARBA00023002"/>
    </source>
</evidence>
<evidence type="ECO:0000256" key="3">
    <source>
        <dbReference type="ARBA" id="ARBA00022617"/>
    </source>
</evidence>
<dbReference type="OrthoDB" id="10029320at2759"/>
<feature type="binding site" description="axial binding residue" evidence="8">
    <location>
        <position position="476"/>
    </location>
    <ligand>
        <name>heme</name>
        <dbReference type="ChEBI" id="CHEBI:30413"/>
    </ligand>
    <ligandPart>
        <name>Fe</name>
        <dbReference type="ChEBI" id="CHEBI:18248"/>
    </ligandPart>
</feature>
<evidence type="ECO:0000313" key="11">
    <source>
        <dbReference type="Proteomes" id="UP000481861"/>
    </source>
</evidence>
<evidence type="ECO:0000256" key="1">
    <source>
        <dbReference type="ARBA" id="ARBA00001971"/>
    </source>
</evidence>
<feature type="transmembrane region" description="Helical" evidence="9">
    <location>
        <begin position="6"/>
        <end position="24"/>
    </location>
</feature>
<dbReference type="PRINTS" id="PR00385">
    <property type="entry name" value="P450"/>
</dbReference>
<evidence type="ECO:0000256" key="6">
    <source>
        <dbReference type="ARBA" id="ARBA00023004"/>
    </source>
</evidence>
<dbReference type="InterPro" id="IPR050121">
    <property type="entry name" value="Cytochrome_P450_monoxygenase"/>
</dbReference>
<comment type="caution">
    <text evidence="10">The sequence shown here is derived from an EMBL/GenBank/DDBJ whole genome shotgun (WGS) entry which is preliminary data.</text>
</comment>
<dbReference type="GO" id="GO:0005506">
    <property type="term" value="F:iron ion binding"/>
    <property type="evidence" value="ECO:0007669"/>
    <property type="project" value="InterPro"/>
</dbReference>
<dbReference type="Proteomes" id="UP000481861">
    <property type="component" value="Unassembled WGS sequence"/>
</dbReference>
<keyword evidence="5" id="KW-0560">Oxidoreductase</keyword>
<keyword evidence="11" id="KW-1185">Reference proteome</keyword>
<dbReference type="SUPFAM" id="SSF48264">
    <property type="entry name" value="Cytochrome P450"/>
    <property type="match status" value="1"/>
</dbReference>
<keyword evidence="9" id="KW-0812">Transmembrane</keyword>
<keyword evidence="9" id="KW-0472">Membrane</keyword>
<dbReference type="CDD" id="cd11051">
    <property type="entry name" value="CYP59-like"/>
    <property type="match status" value="1"/>
</dbReference>
<dbReference type="PANTHER" id="PTHR24305:SF107">
    <property type="entry name" value="P450, PUTATIVE (EUROFUNG)-RELATED"/>
    <property type="match status" value="1"/>
</dbReference>
<keyword evidence="7" id="KW-0503">Monooxygenase</keyword>
<accession>A0A7C8IE47</accession>
<dbReference type="PANTHER" id="PTHR24305">
    <property type="entry name" value="CYTOCHROME P450"/>
    <property type="match status" value="1"/>
</dbReference>
<evidence type="ECO:0000256" key="8">
    <source>
        <dbReference type="PIRSR" id="PIRSR602401-1"/>
    </source>
</evidence>
<evidence type="ECO:0000313" key="10">
    <source>
        <dbReference type="EMBL" id="KAF2877337.1"/>
    </source>
</evidence>
<evidence type="ECO:0000256" key="4">
    <source>
        <dbReference type="ARBA" id="ARBA00022723"/>
    </source>
</evidence>
<dbReference type="InterPro" id="IPR002401">
    <property type="entry name" value="Cyt_P450_E_grp-I"/>
</dbReference>
<dbReference type="GO" id="GO:0016705">
    <property type="term" value="F:oxidoreductase activity, acting on paired donors, with incorporation or reduction of molecular oxygen"/>
    <property type="evidence" value="ECO:0007669"/>
    <property type="project" value="InterPro"/>
</dbReference>
<dbReference type="EMBL" id="JAADJZ010000002">
    <property type="protein sequence ID" value="KAF2877337.1"/>
    <property type="molecule type" value="Genomic_DNA"/>
</dbReference>
<reference evidence="10 11" key="1">
    <citation type="submission" date="2020-01" db="EMBL/GenBank/DDBJ databases">
        <authorList>
            <consortium name="DOE Joint Genome Institute"/>
            <person name="Haridas S."/>
            <person name="Albert R."/>
            <person name="Binder M."/>
            <person name="Bloem J."/>
            <person name="Labutti K."/>
            <person name="Salamov A."/>
            <person name="Andreopoulos B."/>
            <person name="Baker S.E."/>
            <person name="Barry K."/>
            <person name="Bills G."/>
            <person name="Bluhm B.H."/>
            <person name="Cannon C."/>
            <person name="Castanera R."/>
            <person name="Culley D.E."/>
            <person name="Daum C."/>
            <person name="Ezra D."/>
            <person name="Gonzalez J.B."/>
            <person name="Henrissat B."/>
            <person name="Kuo A."/>
            <person name="Liang C."/>
            <person name="Lipzen A."/>
            <person name="Lutzoni F."/>
            <person name="Magnuson J."/>
            <person name="Mondo S."/>
            <person name="Nolan M."/>
            <person name="Ohm R."/>
            <person name="Pangilinan J."/>
            <person name="Park H.-J.H."/>
            <person name="Ramirez L."/>
            <person name="Alfaro M."/>
            <person name="Sun H."/>
            <person name="Tritt A."/>
            <person name="Yoshinaga Y."/>
            <person name="Zwiers L.-H.L."/>
            <person name="Turgeon B.G."/>
            <person name="Goodwin S.B."/>
            <person name="Spatafora J.W."/>
            <person name="Crous P.W."/>
            <person name="Grigoriev I.V."/>
        </authorList>
    </citation>
    <scope>NUCLEOTIDE SEQUENCE [LARGE SCALE GENOMIC DNA]</scope>
    <source>
        <strain evidence="10 11">CBS 611.86</strain>
    </source>
</reference>
<proteinExistence type="predicted"/>
<gene>
    <name evidence="10" type="ORF">BDV95DRAFT_601745</name>
</gene>